<dbReference type="NCBIfam" id="TIGR01543">
    <property type="entry name" value="proheadase_HK97"/>
    <property type="match status" value="1"/>
</dbReference>
<evidence type="ECO:0000313" key="6">
    <source>
        <dbReference type="Proteomes" id="UP000000343"/>
    </source>
</evidence>
<reference evidence="6" key="1">
    <citation type="submission" date="2011-01" db="EMBL/GenBank/DDBJ databases">
        <title>Complete sequence of chromosome of Acidobacterium sp. MP5ACTX9.</title>
        <authorList>
            <consortium name="US DOE Joint Genome Institute"/>
            <person name="Lucas S."/>
            <person name="Copeland A."/>
            <person name="Lapidus A."/>
            <person name="Cheng J.-F."/>
            <person name="Goodwin L."/>
            <person name="Pitluck S."/>
            <person name="Teshima H."/>
            <person name="Detter J.C."/>
            <person name="Han C."/>
            <person name="Tapia R."/>
            <person name="Land M."/>
            <person name="Hauser L."/>
            <person name="Kyrpides N."/>
            <person name="Ivanova N."/>
            <person name="Ovchinnikova G."/>
            <person name="Pagani I."/>
            <person name="Rawat S.R."/>
            <person name="Mannisto M."/>
            <person name="Haggblom M.M."/>
            <person name="Woyke T."/>
        </authorList>
    </citation>
    <scope>NUCLEOTIDE SEQUENCE [LARGE SCALE GENOMIC DNA]</scope>
    <source>
        <strain evidence="6">MP5ACTX9</strain>
    </source>
</reference>
<keyword evidence="2 5" id="KW-0645">Protease</keyword>
<organism evidence="6">
    <name type="scientific">Granulicella tundricola (strain ATCC BAA-1859 / DSM 23138 / MP5ACTX9)</name>
    <dbReference type="NCBI Taxonomy" id="1198114"/>
    <lineage>
        <taxon>Bacteria</taxon>
        <taxon>Pseudomonadati</taxon>
        <taxon>Acidobacteriota</taxon>
        <taxon>Terriglobia</taxon>
        <taxon>Terriglobales</taxon>
        <taxon>Acidobacteriaceae</taxon>
        <taxon>Granulicella</taxon>
    </lineage>
</organism>
<proteinExistence type="predicted"/>
<dbReference type="EMBL" id="CP002480">
    <property type="protein sequence ID" value="ADW69006.1"/>
    <property type="molecule type" value="Genomic_DNA"/>
</dbReference>
<accession>E8X0Q5</accession>
<dbReference type="GO" id="GO:0006508">
    <property type="term" value="P:proteolysis"/>
    <property type="evidence" value="ECO:0007669"/>
    <property type="project" value="UniProtKB-KW"/>
</dbReference>
<dbReference type="OrthoDB" id="64791at2"/>
<feature type="domain" description="Prohead serine protease" evidence="4">
    <location>
        <begin position="21"/>
        <end position="170"/>
    </location>
</feature>
<dbReference type="HOGENOM" id="CLU_1110185_0_0_0"/>
<dbReference type="Pfam" id="PF04586">
    <property type="entry name" value="Peptidase_S78"/>
    <property type="match status" value="1"/>
</dbReference>
<sequence>MQPKSPLEAMEVRTAPLKEVRVETNATGGHTVSGYAIVFNSESVDLGGFIEVVAPTALNRTLTGNPDVLCLRDHKQEFLLGRTTAGTLNLAPDDTGLHFTCNLPNTTVANDLAESLRRGDIDSCSFGFSVVSDAWTTDGNGNDRRTLLDLDLFEISIVSFPAYESTSASLRTAPPEVRARVAKRTADEGADDDNVCPCTCPECLSGTCNNCSVDGCSLDQCSCDNDERSRTLHQKRSLLALRLLEMQITL</sequence>
<gene>
    <name evidence="5" type="ordered locus">AciX9_1960</name>
</gene>
<keyword evidence="1" id="KW-1188">Viral release from host cell</keyword>
<dbReference type="Proteomes" id="UP000000343">
    <property type="component" value="Chromosome"/>
</dbReference>
<evidence type="ECO:0000256" key="1">
    <source>
        <dbReference type="ARBA" id="ARBA00022612"/>
    </source>
</evidence>
<protein>
    <submittedName>
        <fullName evidence="5">Phage prohead protease, HK97 family</fullName>
    </submittedName>
</protein>
<dbReference type="PaxDb" id="1198114-AciX9_1960"/>
<dbReference type="eggNOG" id="COG3740">
    <property type="taxonomic scope" value="Bacteria"/>
</dbReference>
<dbReference type="AlphaFoldDB" id="E8X0Q5"/>
<evidence type="ECO:0000256" key="3">
    <source>
        <dbReference type="ARBA" id="ARBA00022801"/>
    </source>
</evidence>
<dbReference type="KEGG" id="acm:AciX9_1960"/>
<dbReference type="InterPro" id="IPR054613">
    <property type="entry name" value="Peptidase_S78_dom"/>
</dbReference>
<evidence type="ECO:0000259" key="4">
    <source>
        <dbReference type="Pfam" id="PF04586"/>
    </source>
</evidence>
<evidence type="ECO:0000313" key="5">
    <source>
        <dbReference type="EMBL" id="ADW69006.1"/>
    </source>
</evidence>
<dbReference type="InterPro" id="IPR006433">
    <property type="entry name" value="Prohead_protease"/>
</dbReference>
<dbReference type="RefSeq" id="WP_013580325.1">
    <property type="nucleotide sequence ID" value="NC_015064.1"/>
</dbReference>
<evidence type="ECO:0000256" key="2">
    <source>
        <dbReference type="ARBA" id="ARBA00022670"/>
    </source>
</evidence>
<dbReference type="STRING" id="1198114.AciX9_1960"/>
<keyword evidence="3" id="KW-0378">Hydrolase</keyword>
<keyword evidence="6" id="KW-1185">Reference proteome</keyword>
<name>E8X0Q5_GRATM</name>
<dbReference type="GO" id="GO:0008233">
    <property type="term" value="F:peptidase activity"/>
    <property type="evidence" value="ECO:0007669"/>
    <property type="project" value="UniProtKB-KW"/>
</dbReference>